<dbReference type="GO" id="GO:0045892">
    <property type="term" value="P:negative regulation of DNA-templated transcription"/>
    <property type="evidence" value="ECO:0007669"/>
    <property type="project" value="TreeGrafter"/>
</dbReference>
<dbReference type="GO" id="GO:0004519">
    <property type="term" value="F:endonuclease activity"/>
    <property type="evidence" value="ECO:0007669"/>
    <property type="project" value="UniProtKB-KW"/>
</dbReference>
<keyword evidence="9" id="KW-1185">Reference proteome</keyword>
<gene>
    <name evidence="8" type="ORF">EV211_13025</name>
</gene>
<dbReference type="EMBL" id="SNXO01000030">
    <property type="protein sequence ID" value="TDP51491.1"/>
    <property type="molecule type" value="Genomic_DNA"/>
</dbReference>
<keyword evidence="2" id="KW-1277">Toxin-antitoxin system</keyword>
<dbReference type="SUPFAM" id="SSF143011">
    <property type="entry name" value="RelE-like"/>
    <property type="match status" value="1"/>
</dbReference>
<accession>A0A4V3CQX3</accession>
<evidence type="ECO:0000256" key="6">
    <source>
        <dbReference type="ARBA" id="ARBA00030388"/>
    </source>
</evidence>
<evidence type="ECO:0000256" key="2">
    <source>
        <dbReference type="ARBA" id="ARBA00022649"/>
    </source>
</evidence>
<dbReference type="Proteomes" id="UP000295500">
    <property type="component" value="Unassembled WGS sequence"/>
</dbReference>
<dbReference type="GO" id="GO:0016787">
    <property type="term" value="F:hydrolase activity"/>
    <property type="evidence" value="ECO:0007669"/>
    <property type="project" value="UniProtKB-KW"/>
</dbReference>
<dbReference type="PANTHER" id="PTHR38039">
    <property type="entry name" value="TOXIN YOEB"/>
    <property type="match status" value="1"/>
</dbReference>
<organism evidence="8 9">
    <name type="scientific">Aminicella lysinilytica</name>
    <dbReference type="NCBI Taxonomy" id="433323"/>
    <lineage>
        <taxon>Bacteria</taxon>
        <taxon>Bacillati</taxon>
        <taxon>Bacillota</taxon>
        <taxon>Clostridia</taxon>
        <taxon>Peptostreptococcales</taxon>
        <taxon>Anaerovoracaceae</taxon>
        <taxon>Aminicella</taxon>
    </lineage>
</organism>
<evidence type="ECO:0000256" key="7">
    <source>
        <dbReference type="ARBA" id="ARBA00050056"/>
    </source>
</evidence>
<dbReference type="InterPro" id="IPR035093">
    <property type="entry name" value="RelE/ParE_toxin_dom_sf"/>
</dbReference>
<sequence>MSKIIFSEDAWDEYLYWQTQDKKTLRKINKLLKALQREPFTGIGAPEPLSGSLTGKWSRRINDKDRLVYEIQEEDILVIQCKDHYEDK</sequence>
<evidence type="ECO:0000256" key="4">
    <source>
        <dbReference type="ARBA" id="ARBA00022759"/>
    </source>
</evidence>
<reference evidence="8 9" key="1">
    <citation type="submission" date="2019-03" db="EMBL/GenBank/DDBJ databases">
        <title>Genomic Encyclopedia of Type Strains, Phase IV (KMG-IV): sequencing the most valuable type-strain genomes for metagenomic binning, comparative biology and taxonomic classification.</title>
        <authorList>
            <person name="Goeker M."/>
        </authorList>
    </citation>
    <scope>NUCLEOTIDE SEQUENCE [LARGE SCALE GENOMIC DNA]</scope>
    <source>
        <strain evidence="8 9">DSM 28287</strain>
    </source>
</reference>
<dbReference type="NCBIfam" id="TIGR02116">
    <property type="entry name" value="toxin_Txe_YoeB"/>
    <property type="match status" value="1"/>
</dbReference>
<dbReference type="Gene3D" id="3.30.2310.20">
    <property type="entry name" value="RelE-like"/>
    <property type="match status" value="1"/>
</dbReference>
<protein>
    <recommendedName>
        <fullName evidence="7">Endoribonuclease YoeB</fullName>
    </recommendedName>
    <alternativeName>
        <fullName evidence="6">Putative mRNA interferase YoeB</fullName>
    </alternativeName>
</protein>
<keyword evidence="3" id="KW-0540">Nuclease</keyword>
<evidence type="ECO:0000256" key="1">
    <source>
        <dbReference type="ARBA" id="ARBA00008172"/>
    </source>
</evidence>
<dbReference type="RefSeq" id="WP_279222027.1">
    <property type="nucleotide sequence ID" value="NZ_CALCQM010000038.1"/>
</dbReference>
<comment type="similarity">
    <text evidence="1">Belongs to the YoeB family.</text>
</comment>
<dbReference type="InterPro" id="IPR009614">
    <property type="entry name" value="YoeB_toxin"/>
</dbReference>
<evidence type="ECO:0000313" key="9">
    <source>
        <dbReference type="Proteomes" id="UP000295500"/>
    </source>
</evidence>
<dbReference type="GO" id="GO:0006401">
    <property type="term" value="P:RNA catabolic process"/>
    <property type="evidence" value="ECO:0007669"/>
    <property type="project" value="InterPro"/>
</dbReference>
<evidence type="ECO:0000256" key="3">
    <source>
        <dbReference type="ARBA" id="ARBA00022722"/>
    </source>
</evidence>
<comment type="caution">
    <text evidence="8">The sequence shown here is derived from an EMBL/GenBank/DDBJ whole genome shotgun (WGS) entry which is preliminary data.</text>
</comment>
<dbReference type="PANTHER" id="PTHR38039:SF1">
    <property type="entry name" value="TOXIN YOEB"/>
    <property type="match status" value="1"/>
</dbReference>
<keyword evidence="5" id="KW-0378">Hydrolase</keyword>
<proteinExistence type="inferred from homology"/>
<keyword evidence="4" id="KW-0255">Endonuclease</keyword>
<dbReference type="Pfam" id="PF06769">
    <property type="entry name" value="YoeB_toxin"/>
    <property type="match status" value="1"/>
</dbReference>
<dbReference type="AlphaFoldDB" id="A0A4V3CQX3"/>
<evidence type="ECO:0000256" key="5">
    <source>
        <dbReference type="ARBA" id="ARBA00022801"/>
    </source>
</evidence>
<evidence type="ECO:0000313" key="8">
    <source>
        <dbReference type="EMBL" id="TDP51491.1"/>
    </source>
</evidence>
<name>A0A4V3CQX3_9FIRM</name>